<sequence length="288" mass="32773">MPTPTVRRLQLGNELRHLRERTGLTLEEAGKAIERSQAVMSRLEHGVTGLRQRDLRALVEFYQERVIDNDAVDVEWYLSLNKGADQRGHWSGYRAAYAKYFRMAVDLEADASTINWYEVEIVPGLLQTEEYVRALFTEAGTQSASESLIQARLERRTVLVSHQAPCVTFVLSESCIKRVQGSPAVMQGQIRYLLDISEQENVRMHILPFRSRAAGNARYQFTHYVIPAAGKASPLEFVYTESYRAGEYLDDPDSISSYKQLWGRLLGSALDTVDTRNYLIHAQSSYSE</sequence>
<dbReference type="InterPro" id="IPR001387">
    <property type="entry name" value="Cro/C1-type_HTH"/>
</dbReference>
<name>A0ABT1JLU6_ACTCY</name>
<evidence type="ECO:0000313" key="3">
    <source>
        <dbReference type="Proteomes" id="UP000791080"/>
    </source>
</evidence>
<accession>A0ABT1JLU6</accession>
<dbReference type="Proteomes" id="UP000791080">
    <property type="component" value="Unassembled WGS sequence"/>
</dbReference>
<evidence type="ECO:0000313" key="2">
    <source>
        <dbReference type="EMBL" id="MCP2333118.1"/>
    </source>
</evidence>
<proteinExistence type="predicted"/>
<keyword evidence="3" id="KW-1185">Reference proteome</keyword>
<dbReference type="PROSITE" id="PS50943">
    <property type="entry name" value="HTH_CROC1"/>
    <property type="match status" value="1"/>
</dbReference>
<comment type="caution">
    <text evidence="2">The sequence shown here is derived from an EMBL/GenBank/DDBJ whole genome shotgun (WGS) entry which is preliminary data.</text>
</comment>
<dbReference type="CDD" id="cd00093">
    <property type="entry name" value="HTH_XRE"/>
    <property type="match status" value="1"/>
</dbReference>
<dbReference type="Pfam" id="PF13560">
    <property type="entry name" value="HTH_31"/>
    <property type="match status" value="1"/>
</dbReference>
<dbReference type="SMART" id="SM00530">
    <property type="entry name" value="HTH_XRE"/>
    <property type="match status" value="1"/>
</dbReference>
<dbReference type="InterPro" id="IPR043917">
    <property type="entry name" value="DUF5753"/>
</dbReference>
<dbReference type="SUPFAM" id="SSF47413">
    <property type="entry name" value="lambda repressor-like DNA-binding domains"/>
    <property type="match status" value="1"/>
</dbReference>
<organism evidence="2 3">
    <name type="scientific">Actinoalloteichus caeruleus DSM 43889</name>
    <dbReference type="NCBI Taxonomy" id="1120930"/>
    <lineage>
        <taxon>Bacteria</taxon>
        <taxon>Bacillati</taxon>
        <taxon>Actinomycetota</taxon>
        <taxon>Actinomycetes</taxon>
        <taxon>Pseudonocardiales</taxon>
        <taxon>Pseudonocardiaceae</taxon>
        <taxon>Actinoalloteichus</taxon>
        <taxon>Actinoalloteichus cyanogriseus</taxon>
    </lineage>
</organism>
<dbReference type="RefSeq" id="WP_026419756.1">
    <property type="nucleotide sequence ID" value="NZ_AUBJ02000001.1"/>
</dbReference>
<dbReference type="Gene3D" id="1.10.260.40">
    <property type="entry name" value="lambda repressor-like DNA-binding domains"/>
    <property type="match status" value="1"/>
</dbReference>
<dbReference type="Pfam" id="PF19054">
    <property type="entry name" value="DUF5753"/>
    <property type="match status" value="1"/>
</dbReference>
<evidence type="ECO:0000259" key="1">
    <source>
        <dbReference type="PROSITE" id="PS50943"/>
    </source>
</evidence>
<protein>
    <submittedName>
        <fullName evidence="2">Helix-turn-helix domain-containing protein</fullName>
    </submittedName>
</protein>
<reference evidence="2 3" key="2">
    <citation type="submission" date="2022-06" db="EMBL/GenBank/DDBJ databases">
        <title>Genomic Encyclopedia of Type Strains, Phase I: the one thousand microbial genomes (KMG-I) project.</title>
        <authorList>
            <person name="Kyrpides N."/>
        </authorList>
    </citation>
    <scope>NUCLEOTIDE SEQUENCE [LARGE SCALE GENOMIC DNA]</scope>
    <source>
        <strain evidence="2 3">DSM 43889</strain>
    </source>
</reference>
<gene>
    <name evidence="2" type="ORF">G443_003388</name>
</gene>
<dbReference type="InterPro" id="IPR010982">
    <property type="entry name" value="Lambda_DNA-bd_dom_sf"/>
</dbReference>
<reference evidence="2 3" key="1">
    <citation type="submission" date="2013-07" db="EMBL/GenBank/DDBJ databases">
        <authorList>
            <consortium name="DOE Joint Genome Institute"/>
            <person name="Reeve W."/>
            <person name="Huntemann M."/>
            <person name="Han J."/>
            <person name="Chen A."/>
            <person name="Kyrpides N."/>
            <person name="Mavromatis K."/>
            <person name="Markowitz V."/>
            <person name="Palaniappan K."/>
            <person name="Ivanova N."/>
            <person name="Schaumberg A."/>
            <person name="Pati A."/>
            <person name="Liolios K."/>
            <person name="Nordberg H.P."/>
            <person name="Cantor M.N."/>
            <person name="Hua S.X."/>
            <person name="Woyke T."/>
        </authorList>
    </citation>
    <scope>NUCLEOTIDE SEQUENCE [LARGE SCALE GENOMIC DNA]</scope>
    <source>
        <strain evidence="2 3">DSM 43889</strain>
    </source>
</reference>
<dbReference type="EMBL" id="AUBJ02000001">
    <property type="protein sequence ID" value="MCP2333118.1"/>
    <property type="molecule type" value="Genomic_DNA"/>
</dbReference>
<feature type="domain" description="HTH cro/C1-type" evidence="1">
    <location>
        <begin position="15"/>
        <end position="69"/>
    </location>
</feature>